<dbReference type="GO" id="GO:0008270">
    <property type="term" value="F:zinc ion binding"/>
    <property type="evidence" value="ECO:0007669"/>
    <property type="project" value="UniProtKB-KW"/>
</dbReference>
<dbReference type="PANTHER" id="PTHR23164">
    <property type="entry name" value="EARLY ENDOSOME ANTIGEN 1"/>
    <property type="match status" value="1"/>
</dbReference>
<name>A0AA88Y0J3_PINIB</name>
<evidence type="ECO:0000256" key="1">
    <source>
        <dbReference type="ARBA" id="ARBA00022723"/>
    </source>
</evidence>
<dbReference type="SMART" id="SM00064">
    <property type="entry name" value="FYVE"/>
    <property type="match status" value="2"/>
</dbReference>
<dbReference type="InterPro" id="IPR017455">
    <property type="entry name" value="Znf_FYVE-rel"/>
</dbReference>
<organism evidence="6 7">
    <name type="scientific">Pinctada imbricata</name>
    <name type="common">Atlantic pearl-oyster</name>
    <name type="synonym">Pinctada martensii</name>
    <dbReference type="NCBI Taxonomy" id="66713"/>
    <lineage>
        <taxon>Eukaryota</taxon>
        <taxon>Metazoa</taxon>
        <taxon>Spiralia</taxon>
        <taxon>Lophotrochozoa</taxon>
        <taxon>Mollusca</taxon>
        <taxon>Bivalvia</taxon>
        <taxon>Autobranchia</taxon>
        <taxon>Pteriomorphia</taxon>
        <taxon>Pterioida</taxon>
        <taxon>Pterioidea</taxon>
        <taxon>Pteriidae</taxon>
        <taxon>Pinctada</taxon>
    </lineage>
</organism>
<dbReference type="PROSITE" id="PS50178">
    <property type="entry name" value="ZF_FYVE"/>
    <property type="match status" value="2"/>
</dbReference>
<dbReference type="Proteomes" id="UP001186944">
    <property type="component" value="Unassembled WGS sequence"/>
</dbReference>
<keyword evidence="1" id="KW-0479">Metal-binding</keyword>
<keyword evidence="7" id="KW-1185">Reference proteome</keyword>
<dbReference type="InterPro" id="IPR000306">
    <property type="entry name" value="Znf_FYVE"/>
</dbReference>
<dbReference type="CDD" id="cd15760">
    <property type="entry name" value="FYVE_scVPS27p_like"/>
    <property type="match status" value="1"/>
</dbReference>
<dbReference type="Gene3D" id="3.30.40.10">
    <property type="entry name" value="Zinc/RING finger domain, C3HC4 (zinc finger)"/>
    <property type="match status" value="2"/>
</dbReference>
<evidence type="ECO:0000256" key="4">
    <source>
        <dbReference type="PROSITE-ProRule" id="PRU00091"/>
    </source>
</evidence>
<comment type="caution">
    <text evidence="6">The sequence shown here is derived from an EMBL/GenBank/DDBJ whole genome shotgun (WGS) entry which is preliminary data.</text>
</comment>
<dbReference type="InterPro" id="IPR011011">
    <property type="entry name" value="Znf_FYVE_PHD"/>
</dbReference>
<keyword evidence="3" id="KW-0862">Zinc</keyword>
<dbReference type="AlphaFoldDB" id="A0AA88Y0J3"/>
<dbReference type="Pfam" id="PF01363">
    <property type="entry name" value="FYVE"/>
    <property type="match status" value="2"/>
</dbReference>
<proteinExistence type="predicted"/>
<dbReference type="EMBL" id="VSWD01000008">
    <property type="protein sequence ID" value="KAK3096052.1"/>
    <property type="molecule type" value="Genomic_DNA"/>
</dbReference>
<evidence type="ECO:0000259" key="5">
    <source>
        <dbReference type="PROSITE" id="PS50178"/>
    </source>
</evidence>
<feature type="domain" description="FYVE-type" evidence="5">
    <location>
        <begin position="200"/>
        <end position="286"/>
    </location>
</feature>
<accession>A0AA88Y0J3</accession>
<evidence type="ECO:0000256" key="2">
    <source>
        <dbReference type="ARBA" id="ARBA00022771"/>
    </source>
</evidence>
<protein>
    <recommendedName>
        <fullName evidence="5">FYVE-type domain-containing protein</fullName>
    </recommendedName>
</protein>
<reference evidence="6" key="1">
    <citation type="submission" date="2019-08" db="EMBL/GenBank/DDBJ databases">
        <title>The improved chromosome-level genome for the pearl oyster Pinctada fucata martensii using PacBio sequencing and Hi-C.</title>
        <authorList>
            <person name="Zheng Z."/>
        </authorList>
    </citation>
    <scope>NUCLEOTIDE SEQUENCE</scope>
    <source>
        <strain evidence="6">ZZ-2019</strain>
        <tissue evidence="6">Adductor muscle</tissue>
    </source>
</reference>
<feature type="domain" description="FYVE-type" evidence="5">
    <location>
        <begin position="59"/>
        <end position="114"/>
    </location>
</feature>
<evidence type="ECO:0000313" key="7">
    <source>
        <dbReference type="Proteomes" id="UP001186944"/>
    </source>
</evidence>
<sequence length="572" mass="66304">MARSWSRQTSSSDLQTEWRQQVEIADWTTTQGSEADQQEITKKHWKNADSVKACSNKECRKKFTLIERKHHCRRCGLVFCSSCLQYLRKLNLLAHIDPNGKQYKVCESCFRSGRDEEGMSRNLTELFLRLKLHSEQLKNSQNNREARKWRSRLDFDKECQRLIEGFKSRIGTSEMKRTFHEMTTIVSTPDWQKSSTWLQENLAETCQFCAVKLGTLLNKKMNCKVCGRVVCKQCSTKDLLLYIPNDVADSNVQPKLAIIKIIGCPEKEPEIAMYLRVCSVCQDRLVKKQVSAIEEEDYLERGDNLVQLINCHQKCVDISRKLDTQLAEYQIVIESLEDNSSRGDKSGKSNIKVLAKSQVDVADFLSQFVSKIQILKQIKPETNTQAVLFKNCLKSKCEYYQDMMFTYRMLTRRLGESTPPEILSVIQQTVDKNAIISAELYIRQLIFESLHICDKHKLKVDIPQLLSSVDEYIENEAMLCIKADGEDWERHEDCVKEMVREQMKGHRLIRLSRRQLQLHGSMHAEDLLLKRTVESLKQIIVQLDIKSINRSFKQSKTALKDAVSNLEQSPQK</sequence>
<evidence type="ECO:0000313" key="6">
    <source>
        <dbReference type="EMBL" id="KAK3096052.1"/>
    </source>
</evidence>
<dbReference type="SUPFAM" id="SSF57903">
    <property type="entry name" value="FYVE/PHD zinc finger"/>
    <property type="match status" value="2"/>
</dbReference>
<dbReference type="PANTHER" id="PTHR23164:SF30">
    <property type="entry name" value="EARLY ENDOSOME ANTIGEN 1"/>
    <property type="match status" value="1"/>
</dbReference>
<gene>
    <name evidence="6" type="ORF">FSP39_022549</name>
</gene>
<keyword evidence="2 4" id="KW-0863">Zinc-finger</keyword>
<dbReference type="InterPro" id="IPR013083">
    <property type="entry name" value="Znf_RING/FYVE/PHD"/>
</dbReference>
<evidence type="ECO:0000256" key="3">
    <source>
        <dbReference type="ARBA" id="ARBA00022833"/>
    </source>
</evidence>